<proteinExistence type="predicted"/>
<dbReference type="AlphaFoldDB" id="A0A2G2Y5A9"/>
<dbReference type="OMA" id="ANEAGGC"/>
<keyword evidence="2" id="KW-1185">Reference proteome</keyword>
<organism evidence="1 2">
    <name type="scientific">Capsicum annuum</name>
    <name type="common">Capsicum pepper</name>
    <dbReference type="NCBI Taxonomy" id="4072"/>
    <lineage>
        <taxon>Eukaryota</taxon>
        <taxon>Viridiplantae</taxon>
        <taxon>Streptophyta</taxon>
        <taxon>Embryophyta</taxon>
        <taxon>Tracheophyta</taxon>
        <taxon>Spermatophyta</taxon>
        <taxon>Magnoliopsida</taxon>
        <taxon>eudicotyledons</taxon>
        <taxon>Gunneridae</taxon>
        <taxon>Pentapetalae</taxon>
        <taxon>asterids</taxon>
        <taxon>lamiids</taxon>
        <taxon>Solanales</taxon>
        <taxon>Solanaceae</taxon>
        <taxon>Solanoideae</taxon>
        <taxon>Capsiceae</taxon>
        <taxon>Capsicum</taxon>
    </lineage>
</organism>
<dbReference type="Gramene" id="PHT64953">
    <property type="protein sequence ID" value="PHT64953"/>
    <property type="gene ID" value="T459_29378"/>
</dbReference>
<sequence>MQSVVVYISKKEEGKWVVCRLVTKHNHDVAFPNSQKFLRSKRKKSEAQKNLIDLLDNSGVRPSKIASILITQAGGVDQLNLTGQDIQNYLRTRRQKDLEKGDAKLMLQYFQKRQSENPSFFYAIQMAVHGCLAN</sequence>
<protein>
    <submittedName>
        <fullName evidence="1">Uncharacterized protein</fullName>
    </submittedName>
</protein>
<reference evidence="1 2" key="2">
    <citation type="journal article" date="2017" name="Genome Biol.">
        <title>New reference genome sequences of hot pepper reveal the massive evolution of plant disease-resistance genes by retroduplication.</title>
        <authorList>
            <person name="Kim S."/>
            <person name="Park J."/>
            <person name="Yeom S.I."/>
            <person name="Kim Y.M."/>
            <person name="Seo E."/>
            <person name="Kim K.T."/>
            <person name="Kim M.S."/>
            <person name="Lee J.M."/>
            <person name="Cheong K."/>
            <person name="Shin H.S."/>
            <person name="Kim S.B."/>
            <person name="Han K."/>
            <person name="Lee J."/>
            <person name="Park M."/>
            <person name="Lee H.A."/>
            <person name="Lee H.Y."/>
            <person name="Lee Y."/>
            <person name="Oh S."/>
            <person name="Lee J.H."/>
            <person name="Choi E."/>
            <person name="Choi E."/>
            <person name="Lee S.E."/>
            <person name="Jeon J."/>
            <person name="Kim H."/>
            <person name="Choi G."/>
            <person name="Song H."/>
            <person name="Lee J."/>
            <person name="Lee S.C."/>
            <person name="Kwon J.K."/>
            <person name="Lee H.Y."/>
            <person name="Koo N."/>
            <person name="Hong Y."/>
            <person name="Kim R.W."/>
            <person name="Kang W.H."/>
            <person name="Huh J.H."/>
            <person name="Kang B.C."/>
            <person name="Yang T.J."/>
            <person name="Lee Y.H."/>
            <person name="Bennetzen J.L."/>
            <person name="Choi D."/>
        </authorList>
    </citation>
    <scope>NUCLEOTIDE SEQUENCE [LARGE SCALE GENOMIC DNA]</scope>
    <source>
        <strain evidence="2">cv. CM334</strain>
    </source>
</reference>
<accession>A0A2G2Y5A9</accession>
<evidence type="ECO:0000313" key="1">
    <source>
        <dbReference type="EMBL" id="PHT64953.1"/>
    </source>
</evidence>
<comment type="caution">
    <text evidence="1">The sequence shown here is derived from an EMBL/GenBank/DDBJ whole genome shotgun (WGS) entry which is preliminary data.</text>
</comment>
<dbReference type="EMBL" id="AYRZ02000012">
    <property type="protein sequence ID" value="PHT64953.1"/>
    <property type="molecule type" value="Genomic_DNA"/>
</dbReference>
<evidence type="ECO:0000313" key="2">
    <source>
        <dbReference type="Proteomes" id="UP000222542"/>
    </source>
</evidence>
<dbReference type="PANTHER" id="PTHR47718">
    <property type="entry name" value="OS01G0519700 PROTEIN"/>
    <property type="match status" value="1"/>
</dbReference>
<gene>
    <name evidence="1" type="ORF">T459_29378</name>
</gene>
<dbReference type="PANTHER" id="PTHR47718:SF13">
    <property type="entry name" value="OS09G0290500 PROTEIN"/>
    <property type="match status" value="1"/>
</dbReference>
<reference evidence="1 2" key="1">
    <citation type="journal article" date="2014" name="Nat. Genet.">
        <title>Genome sequence of the hot pepper provides insights into the evolution of pungency in Capsicum species.</title>
        <authorList>
            <person name="Kim S."/>
            <person name="Park M."/>
            <person name="Yeom S.I."/>
            <person name="Kim Y.M."/>
            <person name="Lee J.M."/>
            <person name="Lee H.A."/>
            <person name="Seo E."/>
            <person name="Choi J."/>
            <person name="Cheong K."/>
            <person name="Kim K.T."/>
            <person name="Jung K."/>
            <person name="Lee G.W."/>
            <person name="Oh S.K."/>
            <person name="Bae C."/>
            <person name="Kim S.B."/>
            <person name="Lee H.Y."/>
            <person name="Kim S.Y."/>
            <person name="Kim M.S."/>
            <person name="Kang B.C."/>
            <person name="Jo Y.D."/>
            <person name="Yang H.B."/>
            <person name="Jeong H.J."/>
            <person name="Kang W.H."/>
            <person name="Kwon J.K."/>
            <person name="Shin C."/>
            <person name="Lim J.Y."/>
            <person name="Park J.H."/>
            <person name="Huh J.H."/>
            <person name="Kim J.S."/>
            <person name="Kim B.D."/>
            <person name="Cohen O."/>
            <person name="Paran I."/>
            <person name="Suh M.C."/>
            <person name="Lee S.B."/>
            <person name="Kim Y.K."/>
            <person name="Shin Y."/>
            <person name="Noh S.J."/>
            <person name="Park J."/>
            <person name="Seo Y.S."/>
            <person name="Kwon S.Y."/>
            <person name="Kim H.A."/>
            <person name="Park J.M."/>
            <person name="Kim H.J."/>
            <person name="Choi S.B."/>
            <person name="Bosland P.W."/>
            <person name="Reeves G."/>
            <person name="Jo S.H."/>
            <person name="Lee B.W."/>
            <person name="Cho H.T."/>
            <person name="Choi H.S."/>
            <person name="Lee M.S."/>
            <person name="Yu Y."/>
            <person name="Do Choi Y."/>
            <person name="Park B.S."/>
            <person name="van Deynze A."/>
            <person name="Ashrafi H."/>
            <person name="Hill T."/>
            <person name="Kim W.T."/>
            <person name="Pai H.S."/>
            <person name="Ahn H.K."/>
            <person name="Yeam I."/>
            <person name="Giovannoni J.J."/>
            <person name="Rose J.K."/>
            <person name="Sorensen I."/>
            <person name="Lee S.J."/>
            <person name="Kim R.W."/>
            <person name="Choi I.Y."/>
            <person name="Choi B.S."/>
            <person name="Lim J.S."/>
            <person name="Lee Y.H."/>
            <person name="Choi D."/>
        </authorList>
    </citation>
    <scope>NUCLEOTIDE SEQUENCE [LARGE SCALE GENOMIC DNA]</scope>
    <source>
        <strain evidence="2">cv. CM334</strain>
    </source>
</reference>
<dbReference type="Proteomes" id="UP000222542">
    <property type="component" value="Unassembled WGS sequence"/>
</dbReference>
<dbReference type="STRING" id="4072.A0A2G2Y5A9"/>
<name>A0A2G2Y5A9_CAPAN</name>